<evidence type="ECO:0000256" key="3">
    <source>
        <dbReference type="ARBA" id="ARBA00022806"/>
    </source>
</evidence>
<evidence type="ECO:0000313" key="8">
    <source>
        <dbReference type="EMBL" id="KAF5311816.1"/>
    </source>
</evidence>
<dbReference type="EMBL" id="JAACJJ010000056">
    <property type="protein sequence ID" value="KAF5311816.1"/>
    <property type="molecule type" value="Genomic_DNA"/>
</dbReference>
<dbReference type="GO" id="GO:0016787">
    <property type="term" value="F:hydrolase activity"/>
    <property type="evidence" value="ECO:0007669"/>
    <property type="project" value="UniProtKB-UniRule"/>
</dbReference>
<evidence type="ECO:0000259" key="7">
    <source>
        <dbReference type="PROSITE" id="PS51198"/>
    </source>
</evidence>
<comment type="caution">
    <text evidence="8">The sequence shown here is derived from an EMBL/GenBank/DDBJ whole genome shotgun (WGS) entry which is preliminary data.</text>
</comment>
<sequence>MPPARKVTYRSGLFDAQNLSSIEGIENALLQFSTVLTEANHIQVLQDLLNKDRIIELVLSGLTDIPLSQWILAQYPTAPTQFESSFHAQLLSKLSTFLLFQLSPREDLPTDVRDHQGMIKNATDALRILQTLTFEGASAAEEPIQWARVKVGKSQRAAKLAKKAASAKRAVDDRPFVALDLDLPQSKDSADDVACLILDRLRDILEFFLNRIQHPETVRFIQESFIPHERPILTIATEVEPEQQDNMSPMAPATTTDSAVFPHVQPLKSALYFDSPEGFGKWRILISQAAHKILREHHRTNRTSFDIIVKKIKELSRGHFSKDNQKRLIGPTKDVPIFEAKMTNDLRLVVRFLLFTSSVPLRGSIQYQVDCVQGYDEETSMQVIRVFGIHTHAQMDHRMWEKVASHISKRGPDYRARCLERVPAPGPRGNVYIPAQYPSVIDIEMEDETHSVGEVVAEADNKIHNIVTLEKYISLSKELLNTIEQDIDATFPFEVSPQERTIIEYPYSCYVLGRSGTGKTTTMLFKMYLIEKAYYMDTEGLKRPRQIFVTKSRVLAKKVAEHFDKFLTSLASTGNIPATLVDLPHLRTSAKDETLRAEDDYGPSSHDLPEKYSQLEDRHFPLFVTFDQLSDMIKADCEDAEKAREIESRLAAKTGVPSLVNRSFHRKGKLVTFDRFLGEYWPHFNQTITKKFHPSLVFNEIMGVILGSEETIETEKGCLSRNSYENISHRIQPAFAEHRTLLYDTFLSYLAIKEQLDDFDVSERTHDLIRNVLGNYVTLQRLDNIYVDETQDNLLVDTLLLRLLCGNYNGLFWAGDTAQTISAGSSFRFNDLTAFLHRCKRMSHTLNNAGERPVKPKMFHLAVNFRSHAGIVNCAQTIVSLIAKHFPYTIDTLSPERGLANGVKPIFYTNIYPGFVREGHFLGGNRTSNDLIELGADQCILVRTDEAKLELEREIGKVGIIMTLYESKGLEFNDVFLYNFFHDSPMSASQWRIVLSAISEDTAVDGVPDFDSLRHAALCSELKCLYVAITRARNNLRIADESLKGEPMRTLWANHDYIRSCDPGDDLVGFAVPSSKEEWLVRAKELFDNRQYALASNSFEKGGNSKSAAISHAYYLRETALRTASQQKKGKFDPRAAAFQLAAKAFTSCAVDSAERTARNLYHCISAECSHEAGDLFNAAEAYRLGEDYTRACPLFRKLGKFDDLFEIIVSFSDKIKPVVLETMQDVTRLYYINRKDFNKIHRLFLSVDEEIEYLADRNFDLAQVDLLLLHGRTQEAAELHLAEGRILEAVDIFLSSKDSHADASQRTVSCILAGLWDLFSLGTLLTPARIAEAQKYLHKASQLDDITLNENERIEMQMFSVIAQRQFDSLFRFGEQFLATHNINAALLCFDYGFSAGIPSLSSLDLSEMIPILSNMFNYVRMLHNLVFGVVGSETPDIWKVFGVKENIDDGTVTVTSGTFAHQHRGKVLLESTADSKNDIDQITIPKDLVLAIIRSGLDERLCKLVSEENKACRQAPAFSICMRFVTFGDCNQFPCPRPHVTPGHDWFQSWVRAHLLQILIYHSVVPLQSPESTQAQQRFWIKRLFDALHPTHHSLGSISNLVPNSEMSQGLAITARWIRSQSFSLDFHPHSTFLTSLMSTVEFAFLLDEKEAPNYLARSAFATLRCPTRYLQGQNRQNSIHEFLISYDDKDSSCVFNGVLFIRHIMEAYLPVDIDVFFSYIERVCGLLVISNRYRYDRSFHGVTLPRSWLRSILSTFDLSAAETRGAQQLFWGLLQPLEALLTQLYYGGDTAHLYYGDNMLNINKLGSTIRSLYISRVCRILGLLGANIRFTLFQIKLFNILNGLTKKPDHGFNRLYSGYVYAKDIGGIIVQTKRSMQHSALDDIVHLLQKDRVDSNRPLRNEPGLTRIVYSSIGDILPLLGGFTLKTPSHHVPATPVVTGVPVPVAKTNNAFTHLENFEPEDDSDDDDITRNVPPSAAEEHNVELVLETEIPEDLYIGYSERHIQSASLIQQKFRKKMGRQAMGIKQGLGGAVYRRTAEYHQCLREKMGCVLPGYKVRYQGPLPSLLACMEAMESLVVRQKKAFSKQLVSKLRHEDLDEVGPGITRANEVLKKLRRAREQLAPGADIHRARNVEDLTNATSDMLTLLADLQLPITIPAPITEMLSLISKAIIQKKRVRPTQKKKKRPQVQVEGPLDDFQTNGSSKWEEFEGEDE</sequence>
<dbReference type="SUPFAM" id="SSF52540">
    <property type="entry name" value="P-loop containing nucleoside triphosphate hydrolases"/>
    <property type="match status" value="1"/>
</dbReference>
<evidence type="ECO:0000256" key="2">
    <source>
        <dbReference type="ARBA" id="ARBA00022801"/>
    </source>
</evidence>
<keyword evidence="2 5" id="KW-0378">Hydrolase</keyword>
<reference evidence="8 9" key="1">
    <citation type="journal article" date="2020" name="ISME J.">
        <title>Uncovering the hidden diversity of litter-decomposition mechanisms in mushroom-forming fungi.</title>
        <authorList>
            <person name="Floudas D."/>
            <person name="Bentzer J."/>
            <person name="Ahren D."/>
            <person name="Johansson T."/>
            <person name="Persson P."/>
            <person name="Tunlid A."/>
        </authorList>
    </citation>
    <scope>NUCLEOTIDE SEQUENCE [LARGE SCALE GENOMIC DNA]</scope>
    <source>
        <strain evidence="8 9">CBS 101986</strain>
    </source>
</reference>
<dbReference type="OrthoDB" id="3156807at2759"/>
<name>A0A8H5ETH6_9AGAR</name>
<feature type="region of interest" description="Disordered" evidence="6">
    <location>
        <begin position="2180"/>
        <end position="2217"/>
    </location>
</feature>
<dbReference type="InterPro" id="IPR039904">
    <property type="entry name" value="TRANK1"/>
</dbReference>
<keyword evidence="4 5" id="KW-0067">ATP-binding</keyword>
<dbReference type="Gene3D" id="3.40.50.300">
    <property type="entry name" value="P-loop containing nucleotide triphosphate hydrolases"/>
    <property type="match status" value="2"/>
</dbReference>
<evidence type="ECO:0000256" key="5">
    <source>
        <dbReference type="PROSITE-ProRule" id="PRU00560"/>
    </source>
</evidence>
<gene>
    <name evidence="8" type="ORF">D9619_003593</name>
</gene>
<dbReference type="InterPro" id="IPR014017">
    <property type="entry name" value="DNA_helicase_UvrD-like_C"/>
</dbReference>
<dbReference type="Proteomes" id="UP000567179">
    <property type="component" value="Unassembled WGS sequence"/>
</dbReference>
<evidence type="ECO:0000256" key="4">
    <source>
        <dbReference type="ARBA" id="ARBA00022840"/>
    </source>
</evidence>
<organism evidence="8 9">
    <name type="scientific">Psilocybe cf. subviscida</name>
    <dbReference type="NCBI Taxonomy" id="2480587"/>
    <lineage>
        <taxon>Eukaryota</taxon>
        <taxon>Fungi</taxon>
        <taxon>Dikarya</taxon>
        <taxon>Basidiomycota</taxon>
        <taxon>Agaricomycotina</taxon>
        <taxon>Agaricomycetes</taxon>
        <taxon>Agaricomycetidae</taxon>
        <taxon>Agaricales</taxon>
        <taxon>Agaricineae</taxon>
        <taxon>Strophariaceae</taxon>
        <taxon>Psilocybe</taxon>
    </lineage>
</organism>
<feature type="domain" description="UvrD-like helicase ATP-binding" evidence="7">
    <location>
        <begin position="492"/>
        <end position="868"/>
    </location>
</feature>
<keyword evidence="1 5" id="KW-0547">Nucleotide-binding</keyword>
<accession>A0A8H5ETH6</accession>
<protein>
    <recommendedName>
        <fullName evidence="7">UvrD-like helicase ATP-binding domain-containing protein</fullName>
    </recommendedName>
</protein>
<keyword evidence="3 5" id="KW-0347">Helicase</keyword>
<evidence type="ECO:0000256" key="6">
    <source>
        <dbReference type="SAM" id="MobiDB-lite"/>
    </source>
</evidence>
<dbReference type="InterPro" id="IPR014016">
    <property type="entry name" value="UvrD-like_ATP-bd"/>
</dbReference>
<dbReference type="PANTHER" id="PTHR21529:SF4">
    <property type="entry name" value="TPR AND ANKYRIN REPEAT-CONTAINING PROTEIN 1"/>
    <property type="match status" value="1"/>
</dbReference>
<keyword evidence="9" id="KW-1185">Reference proteome</keyword>
<evidence type="ECO:0000313" key="9">
    <source>
        <dbReference type="Proteomes" id="UP000567179"/>
    </source>
</evidence>
<feature type="compositionally biased region" description="Basic residues" evidence="6">
    <location>
        <begin position="2180"/>
        <end position="2190"/>
    </location>
</feature>
<dbReference type="PANTHER" id="PTHR21529">
    <property type="entry name" value="MAMMARY TURMOR VIRUS RECEPTOR HOMOLOG 1, 2 MTVR1, 2"/>
    <property type="match status" value="1"/>
</dbReference>
<dbReference type="InterPro" id="IPR027417">
    <property type="entry name" value="P-loop_NTPase"/>
</dbReference>
<dbReference type="GO" id="GO:0005524">
    <property type="term" value="F:ATP binding"/>
    <property type="evidence" value="ECO:0007669"/>
    <property type="project" value="UniProtKB-UniRule"/>
</dbReference>
<evidence type="ECO:0000256" key="1">
    <source>
        <dbReference type="ARBA" id="ARBA00022741"/>
    </source>
</evidence>
<dbReference type="Pfam" id="PF13361">
    <property type="entry name" value="UvrD_C"/>
    <property type="match status" value="1"/>
</dbReference>
<proteinExistence type="predicted"/>
<dbReference type="GO" id="GO:0004386">
    <property type="term" value="F:helicase activity"/>
    <property type="evidence" value="ECO:0007669"/>
    <property type="project" value="UniProtKB-UniRule"/>
</dbReference>
<dbReference type="PROSITE" id="PS51198">
    <property type="entry name" value="UVRD_HELICASE_ATP_BIND"/>
    <property type="match status" value="1"/>
</dbReference>
<feature type="binding site" evidence="5">
    <location>
        <begin position="513"/>
        <end position="520"/>
    </location>
    <ligand>
        <name>ATP</name>
        <dbReference type="ChEBI" id="CHEBI:30616"/>
    </ligand>
</feature>